<dbReference type="InterPro" id="IPR000182">
    <property type="entry name" value="GNAT_dom"/>
</dbReference>
<dbReference type="RefSeq" id="WP_160845906.1">
    <property type="nucleotide sequence ID" value="NZ_WVHT01000009.1"/>
</dbReference>
<reference evidence="2 3" key="1">
    <citation type="submission" date="2019-11" db="EMBL/GenBank/DDBJ databases">
        <title>Pedobacter sp. HMF7647 Genome sequencing and assembly.</title>
        <authorList>
            <person name="Kang H."/>
            <person name="Kim H."/>
            <person name="Joh K."/>
        </authorList>
    </citation>
    <scope>NUCLEOTIDE SEQUENCE [LARGE SCALE GENOMIC DNA]</scope>
    <source>
        <strain evidence="2 3">HMF7647</strain>
    </source>
</reference>
<gene>
    <name evidence="2" type="ORF">GS399_17290</name>
</gene>
<keyword evidence="2" id="KW-0808">Transferase</keyword>
<protein>
    <submittedName>
        <fullName evidence="2">GNAT family N-acetyltransferase</fullName>
    </submittedName>
</protein>
<dbReference type="CDD" id="cd04301">
    <property type="entry name" value="NAT_SF"/>
    <property type="match status" value="1"/>
</dbReference>
<feature type="domain" description="N-acetyltransferase" evidence="1">
    <location>
        <begin position="1"/>
        <end position="134"/>
    </location>
</feature>
<dbReference type="GO" id="GO:0016747">
    <property type="term" value="F:acyltransferase activity, transferring groups other than amino-acyl groups"/>
    <property type="evidence" value="ECO:0007669"/>
    <property type="project" value="InterPro"/>
</dbReference>
<evidence type="ECO:0000313" key="2">
    <source>
        <dbReference type="EMBL" id="MXV52730.1"/>
    </source>
</evidence>
<name>A0A7K1YE94_9SPHI</name>
<dbReference type="Pfam" id="PF13673">
    <property type="entry name" value="Acetyltransf_10"/>
    <property type="match status" value="1"/>
</dbReference>
<keyword evidence="3" id="KW-1185">Reference proteome</keyword>
<dbReference type="Proteomes" id="UP000466586">
    <property type="component" value="Unassembled WGS sequence"/>
</dbReference>
<proteinExistence type="predicted"/>
<dbReference type="InterPro" id="IPR016181">
    <property type="entry name" value="Acyl_CoA_acyltransferase"/>
</dbReference>
<dbReference type="AlphaFoldDB" id="A0A7K1YE94"/>
<organism evidence="2 3">
    <name type="scientific">Hufsiella arboris</name>
    <dbReference type="NCBI Taxonomy" id="2695275"/>
    <lineage>
        <taxon>Bacteria</taxon>
        <taxon>Pseudomonadati</taxon>
        <taxon>Bacteroidota</taxon>
        <taxon>Sphingobacteriia</taxon>
        <taxon>Sphingobacteriales</taxon>
        <taxon>Sphingobacteriaceae</taxon>
        <taxon>Hufsiella</taxon>
    </lineage>
</organism>
<sequence length="134" mass="15675">MVIIQPIHVKQAWPIRHRLMTPEKDRQSSLPKDELGDHFGLFENDELVSVGSIYRDGALAQFRKFATVEEKQRQGYGTQLLSHVIDYCKTQGIKKVWLNAKEKDLHFYQTLGFTTTDTTFKKDEINFFVVEREI</sequence>
<dbReference type="Gene3D" id="3.40.630.30">
    <property type="match status" value="1"/>
</dbReference>
<dbReference type="SUPFAM" id="SSF55729">
    <property type="entry name" value="Acyl-CoA N-acyltransferases (Nat)"/>
    <property type="match status" value="1"/>
</dbReference>
<dbReference type="EMBL" id="WVHT01000009">
    <property type="protein sequence ID" value="MXV52730.1"/>
    <property type="molecule type" value="Genomic_DNA"/>
</dbReference>
<evidence type="ECO:0000313" key="3">
    <source>
        <dbReference type="Proteomes" id="UP000466586"/>
    </source>
</evidence>
<accession>A0A7K1YE94</accession>
<dbReference type="PROSITE" id="PS51186">
    <property type="entry name" value="GNAT"/>
    <property type="match status" value="1"/>
</dbReference>
<evidence type="ECO:0000259" key="1">
    <source>
        <dbReference type="PROSITE" id="PS51186"/>
    </source>
</evidence>
<comment type="caution">
    <text evidence="2">The sequence shown here is derived from an EMBL/GenBank/DDBJ whole genome shotgun (WGS) entry which is preliminary data.</text>
</comment>